<proteinExistence type="predicted"/>
<protein>
    <submittedName>
        <fullName evidence="1">Uncharacterized protein</fullName>
    </submittedName>
</protein>
<reference evidence="1" key="1">
    <citation type="submission" date="2019-12" db="EMBL/GenBank/DDBJ databases">
        <title>Clostridiaceae gen. nov. sp. nov., isolated from sediment in Xinjiang, China.</title>
        <authorList>
            <person name="Zhang R."/>
        </authorList>
    </citation>
    <scope>NUCLEOTIDE SEQUENCE</scope>
    <source>
        <strain evidence="1">D2Q-11</strain>
    </source>
</reference>
<sequence length="86" mass="9924">MKDKDTNILEACNILIDAKLKSMKFNKTLEGKVTEVIDSSTYKVNINNEEYKIRKLNDDIYQVGDIVFVLIINNNFSNKVILSKRP</sequence>
<dbReference type="EMBL" id="WSFT01000053">
    <property type="protein sequence ID" value="MBS4539829.1"/>
    <property type="molecule type" value="Genomic_DNA"/>
</dbReference>
<name>A0A942ZA43_9FIRM</name>
<accession>A0A942ZA43</accession>
<gene>
    <name evidence="1" type="ORF">GOQ27_15245</name>
</gene>
<evidence type="ECO:0000313" key="1">
    <source>
        <dbReference type="EMBL" id="MBS4539829.1"/>
    </source>
</evidence>
<organism evidence="1 2">
    <name type="scientific">Anaeromonas frigoriresistens</name>
    <dbReference type="NCBI Taxonomy" id="2683708"/>
    <lineage>
        <taxon>Bacteria</taxon>
        <taxon>Bacillati</taxon>
        <taxon>Bacillota</taxon>
        <taxon>Tissierellia</taxon>
        <taxon>Tissierellales</taxon>
        <taxon>Thermohalobacteraceae</taxon>
        <taxon>Anaeromonas</taxon>
    </lineage>
</organism>
<dbReference type="AlphaFoldDB" id="A0A942ZA43"/>
<dbReference type="SUPFAM" id="SSF50249">
    <property type="entry name" value="Nucleic acid-binding proteins"/>
    <property type="match status" value="1"/>
</dbReference>
<dbReference type="RefSeq" id="WP_203367742.1">
    <property type="nucleotide sequence ID" value="NZ_WSFT01000053.1"/>
</dbReference>
<dbReference type="Proteomes" id="UP000724672">
    <property type="component" value="Unassembled WGS sequence"/>
</dbReference>
<dbReference type="InterPro" id="IPR012340">
    <property type="entry name" value="NA-bd_OB-fold"/>
</dbReference>
<evidence type="ECO:0000313" key="2">
    <source>
        <dbReference type="Proteomes" id="UP000724672"/>
    </source>
</evidence>
<keyword evidence="2" id="KW-1185">Reference proteome</keyword>
<comment type="caution">
    <text evidence="1">The sequence shown here is derived from an EMBL/GenBank/DDBJ whole genome shotgun (WGS) entry which is preliminary data.</text>
</comment>